<protein>
    <submittedName>
        <fullName evidence="4">Cyclohexyl-isocyanide hydratase</fullName>
    </submittedName>
</protein>
<reference evidence="4 5" key="1">
    <citation type="submission" date="2018-05" db="EMBL/GenBank/DDBJ databases">
        <title>Genomic Encyclopedia of Archaeal and Bacterial Type Strains, Phase II (KMG-II): from individual species to whole genera.</title>
        <authorList>
            <person name="Goeker M."/>
        </authorList>
    </citation>
    <scope>NUCLEOTIDE SEQUENCE [LARGE SCALE GENOMIC DNA]</scope>
    <source>
        <strain evidence="4 5">DSM 22214</strain>
    </source>
</reference>
<dbReference type="SUPFAM" id="SSF55729">
    <property type="entry name" value="Acyl-CoA N-acyltransferases (Nat)"/>
    <property type="match status" value="1"/>
</dbReference>
<dbReference type="PANTHER" id="PTHR43420">
    <property type="entry name" value="ACETYLTRANSFERASE"/>
    <property type="match status" value="1"/>
</dbReference>
<evidence type="ECO:0000256" key="2">
    <source>
        <dbReference type="ARBA" id="ARBA00023315"/>
    </source>
</evidence>
<evidence type="ECO:0000256" key="1">
    <source>
        <dbReference type="ARBA" id="ARBA00022679"/>
    </source>
</evidence>
<dbReference type="Pfam" id="PF00583">
    <property type="entry name" value="Acetyltransf_1"/>
    <property type="match status" value="1"/>
</dbReference>
<feature type="domain" description="N-acetyltransferase" evidence="3">
    <location>
        <begin position="1"/>
        <end position="161"/>
    </location>
</feature>
<evidence type="ECO:0000313" key="5">
    <source>
        <dbReference type="Proteomes" id="UP000245489"/>
    </source>
</evidence>
<keyword evidence="2" id="KW-0012">Acyltransferase</keyword>
<comment type="caution">
    <text evidence="4">The sequence shown here is derived from an EMBL/GenBank/DDBJ whole genome shotgun (WGS) entry which is preliminary data.</text>
</comment>
<dbReference type="InterPro" id="IPR000182">
    <property type="entry name" value="GNAT_dom"/>
</dbReference>
<dbReference type="PROSITE" id="PS51186">
    <property type="entry name" value="GNAT"/>
    <property type="match status" value="1"/>
</dbReference>
<dbReference type="GO" id="GO:0016747">
    <property type="term" value="F:acyltransferase activity, transferring groups other than amino-acyl groups"/>
    <property type="evidence" value="ECO:0007669"/>
    <property type="project" value="InterPro"/>
</dbReference>
<dbReference type="OrthoDB" id="4228396at2"/>
<dbReference type="CDD" id="cd04301">
    <property type="entry name" value="NAT_SF"/>
    <property type="match status" value="1"/>
</dbReference>
<keyword evidence="5" id="KW-1185">Reference proteome</keyword>
<evidence type="ECO:0000259" key="3">
    <source>
        <dbReference type="PROSITE" id="PS51186"/>
    </source>
</evidence>
<dbReference type="EMBL" id="QGGO01000043">
    <property type="protein sequence ID" value="PWK16817.1"/>
    <property type="molecule type" value="Genomic_DNA"/>
</dbReference>
<dbReference type="Proteomes" id="UP000245489">
    <property type="component" value="Unassembled WGS sequence"/>
</dbReference>
<keyword evidence="1" id="KW-0808">Transferase</keyword>
<name>A0A316DEY9_9BACT</name>
<organism evidence="4 5">
    <name type="scientific">Arcicella aurantiaca</name>
    <dbReference type="NCBI Taxonomy" id="591202"/>
    <lineage>
        <taxon>Bacteria</taxon>
        <taxon>Pseudomonadati</taxon>
        <taxon>Bacteroidota</taxon>
        <taxon>Cytophagia</taxon>
        <taxon>Cytophagales</taxon>
        <taxon>Flectobacillaceae</taxon>
        <taxon>Arcicella</taxon>
    </lineage>
</organism>
<gene>
    <name evidence="4" type="ORF">LV89_04699</name>
</gene>
<dbReference type="Gene3D" id="3.40.630.30">
    <property type="match status" value="1"/>
</dbReference>
<dbReference type="InterPro" id="IPR016181">
    <property type="entry name" value="Acyl_CoA_acyltransferase"/>
</dbReference>
<accession>A0A316DEY9</accession>
<dbReference type="RefSeq" id="WP_109745340.1">
    <property type="nucleotide sequence ID" value="NZ_QGGO01000043.1"/>
</dbReference>
<dbReference type="AlphaFoldDB" id="A0A316DEY9"/>
<dbReference type="InterPro" id="IPR050680">
    <property type="entry name" value="YpeA/RimI_acetyltransf"/>
</dbReference>
<sequence>MLIKTITEDHEINAYYNLLTKAITEEAQFFRVTPTDIEGEVFPSQDTFESFTLGAFSENGELLGTVGFKRDSFIKLKHRGLVFRMYVSEKAKGLGLGRKLLQALIERAKQGEGLRQIYLTLIATNQRAKNLYLSEGFELFSLEKEAIKMAENEYVDEASMVKYLFATKTPSL</sequence>
<proteinExistence type="predicted"/>
<evidence type="ECO:0000313" key="4">
    <source>
        <dbReference type="EMBL" id="PWK16817.1"/>
    </source>
</evidence>